<evidence type="ECO:0000256" key="3">
    <source>
        <dbReference type="ARBA" id="ARBA00022452"/>
    </source>
</evidence>
<evidence type="ECO:0000256" key="6">
    <source>
        <dbReference type="ARBA" id="ARBA00023136"/>
    </source>
</evidence>
<evidence type="ECO:0000313" key="13">
    <source>
        <dbReference type="EMBL" id="AMN47938.1"/>
    </source>
</evidence>
<dbReference type="InterPro" id="IPR036942">
    <property type="entry name" value="Beta-barrel_TonB_sf"/>
</dbReference>
<evidence type="ECO:0000256" key="10">
    <source>
        <dbReference type="SAM" id="MobiDB-lite"/>
    </source>
</evidence>
<dbReference type="CDD" id="cd01347">
    <property type="entry name" value="ligand_gated_channel"/>
    <property type="match status" value="1"/>
</dbReference>
<dbReference type="InterPro" id="IPR037066">
    <property type="entry name" value="Plug_dom_sf"/>
</dbReference>
<evidence type="ECO:0000256" key="4">
    <source>
        <dbReference type="ARBA" id="ARBA00022692"/>
    </source>
</evidence>
<keyword evidence="6 8" id="KW-0472">Membrane</keyword>
<evidence type="ECO:0000313" key="14">
    <source>
        <dbReference type="Proteomes" id="UP000070250"/>
    </source>
</evidence>
<dbReference type="Pfam" id="PF07715">
    <property type="entry name" value="Plug"/>
    <property type="match status" value="1"/>
</dbReference>
<dbReference type="GO" id="GO:0015344">
    <property type="term" value="F:siderophore uptake transmembrane transporter activity"/>
    <property type="evidence" value="ECO:0007669"/>
    <property type="project" value="TreeGrafter"/>
</dbReference>
<gene>
    <name evidence="13" type="ORF">ACG33_12685</name>
</gene>
<dbReference type="InterPro" id="IPR039426">
    <property type="entry name" value="TonB-dep_rcpt-like"/>
</dbReference>
<proteinExistence type="inferred from homology"/>
<organism evidence="13 14">
    <name type="scientific">Steroidobacter denitrificans</name>
    <dbReference type="NCBI Taxonomy" id="465721"/>
    <lineage>
        <taxon>Bacteria</taxon>
        <taxon>Pseudomonadati</taxon>
        <taxon>Pseudomonadota</taxon>
        <taxon>Gammaproteobacteria</taxon>
        <taxon>Steroidobacterales</taxon>
        <taxon>Steroidobacteraceae</taxon>
        <taxon>Steroidobacter</taxon>
    </lineage>
</organism>
<reference evidence="13 14" key="1">
    <citation type="submission" date="2015-06" db="EMBL/GenBank/DDBJ databases">
        <title>A Comprehensive Approach to Explore the Metabolic and Phylogenetic Diversity of Bacterial Steroid Degradation in the Environment: Testosterone as an Example.</title>
        <authorList>
            <person name="Yang F.-C."/>
            <person name="Chen Y.-L."/>
            <person name="Yu C.-P."/>
            <person name="Tang S.-L."/>
            <person name="Wang P.-H."/>
            <person name="Ismail W."/>
            <person name="Wang C.-H."/>
            <person name="Yang C.-Y."/>
            <person name="Chiang Y.-R."/>
        </authorList>
    </citation>
    <scope>NUCLEOTIDE SEQUENCE [LARGE SCALE GENOMIC DNA]</scope>
    <source>
        <strain evidence="13 14">DSM 18526</strain>
    </source>
</reference>
<protein>
    <submittedName>
        <fullName evidence="13">Ligand-gated channel</fullName>
    </submittedName>
</protein>
<sequence length="741" mass="80530">MPTPDRSCAFLGCAATFLILSCSGGKVLAQSATPGTTMLKPVVVEADVREPLERRFDALPGGAARVSREELPDSANLTIARTLETVPGVVVQNFFGGNDQPRIQIRGSGLQQNPVERGILVLQDGLPLNRADGSYIVGLANPGLASSIEIYRGYMANRLGATVLGGAMNLVSPNGAEQPGFGAEISAGSFDQRSAVARAGFAGESMDGMLQAGHDQRDGFRDYNQSRRDSFEGNVAWQLSERVKTRLFVGYTDLDFDVSGPITKAQLKADPSRVHDGPTVTPEGAINPGPDVLHDRPGRRSESWLIGSRTSIEFGAHLWDVVLGYTHTDDVFRFPMASGERVTRGGDATGVLRYAWRGDAERALPLFEFTTQYIDGSADRENYLNAAGERGALFGESRLSAETLTVHAGFNIPLGEHWSLAPGLDYSSAKRRNDDRYTAATRPTIAYNPANPAMQLPNGAVPAVSTRYARSYDGWSPSLALTFQPDPHNTFFAALSRSFEPPTHDDLLATVNGTPYSSAGRPQPPNPGLVADVFRIPALKAQKATTAELGWRADHESFGVDAVVYRSEVRNELLSLRDESGSSLGAINADKTIHSGIELGARKSLGKRTRARLVWTWQDFHFDNDPLRGDNDLAGAPRQIITAALDHELTGSWSLQGVVRWIPERTPVDNMNTVWSDSWAVTDLRTRYRFNDNLTLFAEVTNLFDRKYAASTLVVDLARPDQAAFIPGDGRGAFVGLKLRL</sequence>
<dbReference type="Pfam" id="PF00593">
    <property type="entry name" value="TonB_dep_Rec_b-barrel"/>
    <property type="match status" value="1"/>
</dbReference>
<feature type="domain" description="TonB-dependent receptor-like beta-barrel" evidence="11">
    <location>
        <begin position="268"/>
        <end position="703"/>
    </location>
</feature>
<dbReference type="Proteomes" id="UP000070250">
    <property type="component" value="Chromosome"/>
</dbReference>
<evidence type="ECO:0000259" key="12">
    <source>
        <dbReference type="Pfam" id="PF07715"/>
    </source>
</evidence>
<dbReference type="PANTHER" id="PTHR30069">
    <property type="entry name" value="TONB-DEPENDENT OUTER MEMBRANE RECEPTOR"/>
    <property type="match status" value="1"/>
</dbReference>
<evidence type="ECO:0000256" key="7">
    <source>
        <dbReference type="ARBA" id="ARBA00023237"/>
    </source>
</evidence>
<evidence type="ECO:0000256" key="1">
    <source>
        <dbReference type="ARBA" id="ARBA00004571"/>
    </source>
</evidence>
<evidence type="ECO:0000256" key="9">
    <source>
        <dbReference type="RuleBase" id="RU003357"/>
    </source>
</evidence>
<dbReference type="PROSITE" id="PS51257">
    <property type="entry name" value="PROKAR_LIPOPROTEIN"/>
    <property type="match status" value="1"/>
</dbReference>
<dbReference type="GO" id="GO:0044718">
    <property type="term" value="P:siderophore transmembrane transport"/>
    <property type="evidence" value="ECO:0007669"/>
    <property type="project" value="TreeGrafter"/>
</dbReference>
<dbReference type="Gene3D" id="2.170.130.10">
    <property type="entry name" value="TonB-dependent receptor, plug domain"/>
    <property type="match status" value="1"/>
</dbReference>
<dbReference type="KEGG" id="sdf:ACG33_12685"/>
<dbReference type="InterPro" id="IPR000531">
    <property type="entry name" value="Beta-barrel_TonB"/>
</dbReference>
<evidence type="ECO:0000256" key="5">
    <source>
        <dbReference type="ARBA" id="ARBA00023077"/>
    </source>
</evidence>
<name>A0A127FE03_STEDE</name>
<dbReference type="PROSITE" id="PS52016">
    <property type="entry name" value="TONB_DEPENDENT_REC_3"/>
    <property type="match status" value="1"/>
</dbReference>
<dbReference type="EMBL" id="CP011971">
    <property type="protein sequence ID" value="AMN47938.1"/>
    <property type="molecule type" value="Genomic_DNA"/>
</dbReference>
<dbReference type="AlphaFoldDB" id="A0A127FE03"/>
<dbReference type="SUPFAM" id="SSF56935">
    <property type="entry name" value="Porins"/>
    <property type="match status" value="1"/>
</dbReference>
<dbReference type="Gene3D" id="2.40.170.20">
    <property type="entry name" value="TonB-dependent receptor, beta-barrel domain"/>
    <property type="match status" value="1"/>
</dbReference>
<dbReference type="PANTHER" id="PTHR30069:SF28">
    <property type="entry name" value="TONB-DEPENDENT RECEPTOR YNCD-RELATED"/>
    <property type="match status" value="1"/>
</dbReference>
<feature type="region of interest" description="Disordered" evidence="10">
    <location>
        <begin position="267"/>
        <end position="298"/>
    </location>
</feature>
<accession>A0A127FE03</accession>
<evidence type="ECO:0000259" key="11">
    <source>
        <dbReference type="Pfam" id="PF00593"/>
    </source>
</evidence>
<comment type="similarity">
    <text evidence="8 9">Belongs to the TonB-dependent receptor family.</text>
</comment>
<dbReference type="GO" id="GO:0009279">
    <property type="term" value="C:cell outer membrane"/>
    <property type="evidence" value="ECO:0007669"/>
    <property type="project" value="UniProtKB-SubCell"/>
</dbReference>
<evidence type="ECO:0000256" key="2">
    <source>
        <dbReference type="ARBA" id="ARBA00022448"/>
    </source>
</evidence>
<feature type="domain" description="TonB-dependent receptor plug" evidence="12">
    <location>
        <begin position="60"/>
        <end position="167"/>
    </location>
</feature>
<keyword evidence="5 9" id="KW-0798">TonB box</keyword>
<dbReference type="STRING" id="465721.ACG33_12685"/>
<keyword evidence="4 8" id="KW-0812">Transmembrane</keyword>
<comment type="subcellular location">
    <subcellularLocation>
        <location evidence="1 8">Cell outer membrane</location>
        <topology evidence="1 8">Multi-pass membrane protein</topology>
    </subcellularLocation>
</comment>
<keyword evidence="14" id="KW-1185">Reference proteome</keyword>
<dbReference type="InterPro" id="IPR012910">
    <property type="entry name" value="Plug_dom"/>
</dbReference>
<dbReference type="PATRIC" id="fig|465721.4.peg.2711"/>
<evidence type="ECO:0000256" key="8">
    <source>
        <dbReference type="PROSITE-ProRule" id="PRU01360"/>
    </source>
</evidence>
<keyword evidence="7 8" id="KW-0998">Cell outer membrane</keyword>
<keyword evidence="3 8" id="KW-1134">Transmembrane beta strand</keyword>
<keyword evidence="2 8" id="KW-0813">Transport</keyword>